<proteinExistence type="predicted"/>
<reference evidence="2" key="1">
    <citation type="submission" date="2020-03" db="EMBL/GenBank/DDBJ databases">
        <title>A high-quality chromosome-level genome assembly of a woody plant with both climbing and erect habits, Rhamnella rubrinervis.</title>
        <authorList>
            <person name="Lu Z."/>
            <person name="Yang Y."/>
            <person name="Zhu X."/>
            <person name="Sun Y."/>
        </authorList>
    </citation>
    <scope>NUCLEOTIDE SEQUENCE</scope>
    <source>
        <strain evidence="2">BYM</strain>
        <tissue evidence="2">Leaf</tissue>
    </source>
</reference>
<protein>
    <recommendedName>
        <fullName evidence="1">Ribosomal protein eL8/eL30/eS12/Gadd45 domain-containing protein</fullName>
    </recommendedName>
</protein>
<dbReference type="Proteomes" id="UP000796880">
    <property type="component" value="Unassembled WGS sequence"/>
</dbReference>
<dbReference type="OrthoDB" id="20109at2759"/>
<name>A0A8K0DWM5_9ROSA</name>
<organism evidence="2 3">
    <name type="scientific">Rhamnella rubrinervis</name>
    <dbReference type="NCBI Taxonomy" id="2594499"/>
    <lineage>
        <taxon>Eukaryota</taxon>
        <taxon>Viridiplantae</taxon>
        <taxon>Streptophyta</taxon>
        <taxon>Embryophyta</taxon>
        <taxon>Tracheophyta</taxon>
        <taxon>Spermatophyta</taxon>
        <taxon>Magnoliopsida</taxon>
        <taxon>eudicotyledons</taxon>
        <taxon>Gunneridae</taxon>
        <taxon>Pentapetalae</taxon>
        <taxon>rosids</taxon>
        <taxon>fabids</taxon>
        <taxon>Rosales</taxon>
        <taxon>Rhamnaceae</taxon>
        <taxon>rhamnoid group</taxon>
        <taxon>Rhamneae</taxon>
        <taxon>Rhamnella</taxon>
    </lineage>
</organism>
<accession>A0A8K0DWM5</accession>
<sequence>MASRSRAPINHGTASSFLPQDHNCYEGQRLACLLQLINKTIDSARHSDWKSLPEKIWLKQQLSIGVNEVTRVLERMTTCDDQESSLASDNRRKSSSVQLQVVLVASDCNSRWLTKHLPSLASSRKVPLIFVKDKKGASLRLGELVKLKTAIAIGVKAKGTSINQLFVELLRGNSLQQVDDLINLERLPLLK</sequence>
<dbReference type="Gene3D" id="3.30.1330.30">
    <property type="match status" value="1"/>
</dbReference>
<dbReference type="EMBL" id="VOIH02000010">
    <property type="protein sequence ID" value="KAF3436613.1"/>
    <property type="molecule type" value="Genomic_DNA"/>
</dbReference>
<dbReference type="AlphaFoldDB" id="A0A8K0DWM5"/>
<feature type="domain" description="Ribosomal protein eL8/eL30/eS12/Gadd45" evidence="1">
    <location>
        <begin position="98"/>
        <end position="160"/>
    </location>
</feature>
<dbReference type="InterPro" id="IPR004038">
    <property type="entry name" value="Ribosomal_eL8/eL30/eS12/Gad45"/>
</dbReference>
<dbReference type="InterPro" id="IPR029064">
    <property type="entry name" value="Ribosomal_eL30-like_sf"/>
</dbReference>
<dbReference type="PANTHER" id="PTHR47903">
    <property type="entry name" value="OS07G0636400 PROTEIN"/>
    <property type="match status" value="1"/>
</dbReference>
<evidence type="ECO:0000259" key="1">
    <source>
        <dbReference type="Pfam" id="PF01248"/>
    </source>
</evidence>
<evidence type="ECO:0000313" key="3">
    <source>
        <dbReference type="Proteomes" id="UP000796880"/>
    </source>
</evidence>
<comment type="caution">
    <text evidence="2">The sequence shown here is derived from an EMBL/GenBank/DDBJ whole genome shotgun (WGS) entry which is preliminary data.</text>
</comment>
<keyword evidence="3" id="KW-1185">Reference proteome</keyword>
<dbReference type="PANTHER" id="PTHR47903:SF2">
    <property type="entry name" value="OS07G0636400 PROTEIN"/>
    <property type="match status" value="1"/>
</dbReference>
<gene>
    <name evidence="2" type="ORF">FNV43_RR23705</name>
</gene>
<evidence type="ECO:0000313" key="2">
    <source>
        <dbReference type="EMBL" id="KAF3436613.1"/>
    </source>
</evidence>
<dbReference type="Pfam" id="PF01248">
    <property type="entry name" value="Ribosomal_L7Ae"/>
    <property type="match status" value="1"/>
</dbReference>
<dbReference type="SUPFAM" id="SSF55315">
    <property type="entry name" value="L30e-like"/>
    <property type="match status" value="1"/>
</dbReference>